<keyword evidence="5" id="KW-0805">Transcription regulation</keyword>
<evidence type="ECO:0000256" key="4">
    <source>
        <dbReference type="ARBA" id="ARBA00022833"/>
    </source>
</evidence>
<keyword evidence="3 11" id="KW-0863">Zinc-finger</keyword>
<protein>
    <submittedName>
        <fullName evidence="16">GATA transcription factor 26</fullName>
    </submittedName>
</protein>
<dbReference type="GeneID" id="108819758"/>
<dbReference type="SMART" id="SM00401">
    <property type="entry name" value="ZnF_GATA"/>
    <property type="match status" value="1"/>
</dbReference>
<dbReference type="RefSeq" id="XP_018448301.2">
    <property type="nucleotide sequence ID" value="XM_018592799.2"/>
</dbReference>
<dbReference type="Pfam" id="PF13919">
    <property type="entry name" value="ASXH"/>
    <property type="match status" value="1"/>
</dbReference>
<gene>
    <name evidence="16" type="primary">LOC108819758</name>
</gene>
<feature type="domain" description="DEUBAD" evidence="14">
    <location>
        <begin position="283"/>
        <end position="395"/>
    </location>
</feature>
<dbReference type="SUPFAM" id="SSF57716">
    <property type="entry name" value="Glucocorticoid receptor-like (DNA-binding domain)"/>
    <property type="match status" value="1"/>
</dbReference>
<evidence type="ECO:0000256" key="12">
    <source>
        <dbReference type="SAM" id="MobiDB-lite"/>
    </source>
</evidence>
<dbReference type="Pfam" id="PF00320">
    <property type="entry name" value="GATA"/>
    <property type="match status" value="1"/>
</dbReference>
<keyword evidence="4" id="KW-0862">Zinc</keyword>
<evidence type="ECO:0000256" key="1">
    <source>
        <dbReference type="ARBA" id="ARBA00004123"/>
    </source>
</evidence>
<dbReference type="InterPro" id="IPR028020">
    <property type="entry name" value="ASX_DEUBAD_dom"/>
</dbReference>
<accession>A0A6J0KL54</accession>
<feature type="region of interest" description="Disordered" evidence="12">
    <location>
        <begin position="251"/>
        <end position="270"/>
    </location>
</feature>
<dbReference type="AlphaFoldDB" id="A0A6J0KL54"/>
<dbReference type="GO" id="GO:0008270">
    <property type="term" value="F:zinc ion binding"/>
    <property type="evidence" value="ECO:0007669"/>
    <property type="project" value="UniProtKB-KW"/>
</dbReference>
<comment type="similarity">
    <text evidence="10">Belongs to the type IV zinc-finger family. Class D subfamily.</text>
</comment>
<evidence type="ECO:0000256" key="8">
    <source>
        <dbReference type="ARBA" id="ARBA00023242"/>
    </source>
</evidence>
<dbReference type="GO" id="GO:0006355">
    <property type="term" value="P:regulation of DNA-templated transcription"/>
    <property type="evidence" value="ECO:0007669"/>
    <property type="project" value="InterPro"/>
</dbReference>
<evidence type="ECO:0000259" key="14">
    <source>
        <dbReference type="PROSITE" id="PS51916"/>
    </source>
</evidence>
<evidence type="ECO:0000256" key="10">
    <source>
        <dbReference type="ARBA" id="ARBA00061316"/>
    </source>
</evidence>
<dbReference type="InterPro" id="IPR044867">
    <property type="entry name" value="DEUBAD_dom"/>
</dbReference>
<reference evidence="16" key="2">
    <citation type="submission" date="2025-08" db="UniProtKB">
        <authorList>
            <consortium name="RefSeq"/>
        </authorList>
    </citation>
    <scope>IDENTIFICATION</scope>
    <source>
        <tissue evidence="16">Leaf</tissue>
    </source>
</reference>
<evidence type="ECO:0000313" key="16">
    <source>
        <dbReference type="RefSeq" id="XP_018448301.2"/>
    </source>
</evidence>
<dbReference type="PROSITE" id="PS51916">
    <property type="entry name" value="DEUBAD"/>
    <property type="match status" value="1"/>
</dbReference>
<dbReference type="InterPro" id="IPR000679">
    <property type="entry name" value="Znf_GATA"/>
</dbReference>
<keyword evidence="8" id="KW-0539">Nucleus</keyword>
<dbReference type="CDD" id="cd00202">
    <property type="entry name" value="ZnF_GATA"/>
    <property type="match status" value="1"/>
</dbReference>
<feature type="domain" description="GATA-type" evidence="13">
    <location>
        <begin position="7"/>
        <end position="40"/>
    </location>
</feature>
<dbReference type="GO" id="GO:0005634">
    <property type="term" value="C:nucleus"/>
    <property type="evidence" value="ECO:0007669"/>
    <property type="project" value="UniProtKB-SubCell"/>
</dbReference>
<keyword evidence="15" id="KW-1185">Reference proteome</keyword>
<dbReference type="InterPro" id="IPR013088">
    <property type="entry name" value="Znf_NHR/GATA"/>
</dbReference>
<dbReference type="OrthoDB" id="515401at2759"/>
<name>A0A6J0KL54_RAPSA</name>
<evidence type="ECO:0000256" key="9">
    <source>
        <dbReference type="ARBA" id="ARBA00037539"/>
    </source>
</evidence>
<dbReference type="Proteomes" id="UP000504610">
    <property type="component" value="Chromosome 2"/>
</dbReference>
<feature type="region of interest" description="Disordered" evidence="12">
    <location>
        <begin position="127"/>
        <end position="152"/>
    </location>
</feature>
<evidence type="ECO:0000313" key="15">
    <source>
        <dbReference type="Proteomes" id="UP000504610"/>
    </source>
</evidence>
<comment type="function">
    <text evidence="9">Transcriptional regulator that specifically binds 5'-GATA-3' or 5'-GAT-3' motifs within gene promoters.</text>
</comment>
<keyword evidence="2" id="KW-0479">Metal-binding</keyword>
<dbReference type="KEGG" id="rsz:108819758"/>
<feature type="region of interest" description="Disordered" evidence="12">
    <location>
        <begin position="54"/>
        <end position="81"/>
    </location>
</feature>
<dbReference type="InterPro" id="IPR044589">
    <property type="entry name" value="GATA26/27"/>
</dbReference>
<evidence type="ECO:0000256" key="6">
    <source>
        <dbReference type="ARBA" id="ARBA00023125"/>
    </source>
</evidence>
<dbReference type="FunFam" id="3.30.50.10:FF:000083">
    <property type="entry name" value="GATA transcription factor 27"/>
    <property type="match status" value="1"/>
</dbReference>
<evidence type="ECO:0000256" key="5">
    <source>
        <dbReference type="ARBA" id="ARBA00023015"/>
    </source>
</evidence>
<keyword evidence="7" id="KW-0804">Transcription</keyword>
<evidence type="ECO:0000256" key="11">
    <source>
        <dbReference type="PROSITE-ProRule" id="PRU00094"/>
    </source>
</evidence>
<dbReference type="PROSITE" id="PS50114">
    <property type="entry name" value="GATA_ZN_FINGER_2"/>
    <property type="match status" value="1"/>
</dbReference>
<sequence length="503" mass="56068">MGKQGPCYHCGVTSTPLWRNGPPEKPVLCNACGSRWRTKGSLVNYTPLHSRADAEVNQDHHHHRYQRMKSISESYKNKETKKRKAIQEPVFEFNYGFKKAVVEEDASNRSSSGSAVSNSESCAAQFSSADGSSELTGPSRSNGWDTTVPCKRRTCVGRPKTSSVEKLTQDLYNILQEQQPSCPSEDDLLFENEMLSMVSVEIGHGSVLMRNPHSFAREEESEEASSLSSVENKSSISDAYSHSVKRAEIGAERGSASVGETVKEEQLKRTKSQTGRVHVLGGHSSPLCSIDLKDVFNFDEFIEQLTEEEQKKLMRLLPQIDSVNLPDSLRMMFESAQFKENFTLFQKLISEGVFEMPSTTTSGAKLEDKRSLKKLALSDFRKSRLVESYNLLKEGEKGSVTTTSRSSNPNDVHNKHIVTIKRRCENQTQSKSESRGLMRSPKSVTKMKAIHESNGSCFRPRSLASVFAQESGYEGNCSSDQDLLLLDLPSNGSFPQAELIHQL</sequence>
<dbReference type="PANTHER" id="PTHR46855:SF22">
    <property type="entry name" value="(RAPE) HYPOTHETICAL PROTEIN"/>
    <property type="match status" value="1"/>
</dbReference>
<organism evidence="15 16">
    <name type="scientific">Raphanus sativus</name>
    <name type="common">Radish</name>
    <name type="synonym">Raphanus raphanistrum var. sativus</name>
    <dbReference type="NCBI Taxonomy" id="3726"/>
    <lineage>
        <taxon>Eukaryota</taxon>
        <taxon>Viridiplantae</taxon>
        <taxon>Streptophyta</taxon>
        <taxon>Embryophyta</taxon>
        <taxon>Tracheophyta</taxon>
        <taxon>Spermatophyta</taxon>
        <taxon>Magnoliopsida</taxon>
        <taxon>eudicotyledons</taxon>
        <taxon>Gunneridae</taxon>
        <taxon>Pentapetalae</taxon>
        <taxon>rosids</taxon>
        <taxon>malvids</taxon>
        <taxon>Brassicales</taxon>
        <taxon>Brassicaceae</taxon>
        <taxon>Brassiceae</taxon>
        <taxon>Raphanus</taxon>
    </lineage>
</organism>
<keyword evidence="6" id="KW-0238">DNA-binding</keyword>
<comment type="subcellular location">
    <subcellularLocation>
        <location evidence="1">Nucleus</location>
    </subcellularLocation>
</comment>
<evidence type="ECO:0000256" key="2">
    <source>
        <dbReference type="ARBA" id="ARBA00022723"/>
    </source>
</evidence>
<evidence type="ECO:0000256" key="3">
    <source>
        <dbReference type="ARBA" id="ARBA00022771"/>
    </source>
</evidence>
<dbReference type="GO" id="GO:0043565">
    <property type="term" value="F:sequence-specific DNA binding"/>
    <property type="evidence" value="ECO:0007669"/>
    <property type="project" value="InterPro"/>
</dbReference>
<evidence type="ECO:0000259" key="13">
    <source>
        <dbReference type="PROSITE" id="PS50114"/>
    </source>
</evidence>
<feature type="compositionally biased region" description="Polar residues" evidence="12">
    <location>
        <begin position="127"/>
        <end position="145"/>
    </location>
</feature>
<dbReference type="PANTHER" id="PTHR46855">
    <property type="entry name" value="OSJNBB0038F03.10 PROTEIN"/>
    <property type="match status" value="1"/>
</dbReference>
<proteinExistence type="inferred from homology"/>
<dbReference type="Gene3D" id="3.30.50.10">
    <property type="entry name" value="Erythroid Transcription Factor GATA-1, subunit A"/>
    <property type="match status" value="1"/>
</dbReference>
<dbReference type="PROSITE" id="PS00344">
    <property type="entry name" value="GATA_ZN_FINGER_1"/>
    <property type="match status" value="1"/>
</dbReference>
<reference evidence="15" key="1">
    <citation type="journal article" date="2019" name="Database">
        <title>The radish genome database (RadishGD): an integrated information resource for radish genomics.</title>
        <authorList>
            <person name="Yu H.J."/>
            <person name="Baek S."/>
            <person name="Lee Y.J."/>
            <person name="Cho A."/>
            <person name="Mun J.H."/>
        </authorList>
    </citation>
    <scope>NUCLEOTIDE SEQUENCE [LARGE SCALE GENOMIC DNA]</scope>
    <source>
        <strain evidence="15">cv. WK10039</strain>
    </source>
</reference>
<evidence type="ECO:0000256" key="7">
    <source>
        <dbReference type="ARBA" id="ARBA00023163"/>
    </source>
</evidence>